<dbReference type="InterPro" id="IPR036866">
    <property type="entry name" value="RibonucZ/Hydroxyglut_hydro"/>
</dbReference>
<sequence length="278" mass="31181">MYRPVPHRAPADGDVESLRRGWSPPNPNEEVAMLRTNVADGIHCVEDSYVNWFIVEDDSGLTVVDAGLPTSWESLLQALSELDRRLRDIKALLLTHGHFDHLGFAERLRSHVGVPVYIHDNDIPLTRHPRQYGRDRPLTWYLLTQFKALPMVAEFAKNRAWWPRPVEQVHRIRETTLSVPGAPRVLFTPGHTLGHCAFHFPERDTVVAGDAVVTLDPYRGTRRPQIVSRAATVDPERALRSLDVLADTGARTVLTGHGAAWTEGVERLVESALQHGSS</sequence>
<gene>
    <name evidence="3" type="ordered locus">Svir_19030</name>
</gene>
<dbReference type="HOGENOM" id="CLU_030571_2_3_11"/>
<feature type="region of interest" description="Disordered" evidence="1">
    <location>
        <begin position="1"/>
        <end position="26"/>
    </location>
</feature>
<accession>C7MUE6</accession>
<dbReference type="Pfam" id="PF00753">
    <property type="entry name" value="Lactamase_B"/>
    <property type="match status" value="1"/>
</dbReference>
<dbReference type="EMBL" id="CP001683">
    <property type="protein sequence ID" value="ACU96925.1"/>
    <property type="molecule type" value="Genomic_DNA"/>
</dbReference>
<evidence type="ECO:0000259" key="2">
    <source>
        <dbReference type="SMART" id="SM00849"/>
    </source>
</evidence>
<keyword evidence="4" id="KW-1185">Reference proteome</keyword>
<keyword evidence="3" id="KW-0378">Hydrolase</keyword>
<evidence type="ECO:0000313" key="3">
    <source>
        <dbReference type="EMBL" id="ACU96925.1"/>
    </source>
</evidence>
<dbReference type="SUPFAM" id="SSF56281">
    <property type="entry name" value="Metallo-hydrolase/oxidoreductase"/>
    <property type="match status" value="1"/>
</dbReference>
<dbReference type="Gene3D" id="3.60.15.10">
    <property type="entry name" value="Ribonuclease Z/Hydroxyacylglutathione hydrolase-like"/>
    <property type="match status" value="1"/>
</dbReference>
<dbReference type="CDD" id="cd07721">
    <property type="entry name" value="yflN-like_MBL-fold"/>
    <property type="match status" value="1"/>
</dbReference>
<dbReference type="Proteomes" id="UP000000841">
    <property type="component" value="Chromosome"/>
</dbReference>
<dbReference type="eggNOG" id="COG0491">
    <property type="taxonomic scope" value="Bacteria"/>
</dbReference>
<dbReference type="InterPro" id="IPR001279">
    <property type="entry name" value="Metallo-B-lactamas"/>
</dbReference>
<proteinExistence type="predicted"/>
<reference evidence="3 4" key="1">
    <citation type="journal article" date="2009" name="Stand. Genomic Sci.">
        <title>Complete genome sequence of Saccharomonospora viridis type strain (P101).</title>
        <authorList>
            <person name="Pati A."/>
            <person name="Sikorski J."/>
            <person name="Nolan M."/>
            <person name="Lapidus A."/>
            <person name="Copeland A."/>
            <person name="Glavina Del Rio T."/>
            <person name="Lucas S."/>
            <person name="Chen F."/>
            <person name="Tice H."/>
            <person name="Pitluck S."/>
            <person name="Cheng J.F."/>
            <person name="Chertkov O."/>
            <person name="Brettin T."/>
            <person name="Han C."/>
            <person name="Detter J.C."/>
            <person name="Kuske C."/>
            <person name="Bruce D."/>
            <person name="Goodwin L."/>
            <person name="Chain P."/>
            <person name="D'haeseleer P."/>
            <person name="Chen A."/>
            <person name="Palaniappan K."/>
            <person name="Ivanova N."/>
            <person name="Mavromatis K."/>
            <person name="Mikhailova N."/>
            <person name="Rohde M."/>
            <person name="Tindall B.J."/>
            <person name="Goker M."/>
            <person name="Bristow J."/>
            <person name="Eisen J.A."/>
            <person name="Markowitz V."/>
            <person name="Hugenholtz P."/>
            <person name="Kyrpides N.C."/>
            <person name="Klenk H.P."/>
        </authorList>
    </citation>
    <scope>NUCLEOTIDE SEQUENCE [LARGE SCALE GENOMIC DNA]</scope>
    <source>
        <strain evidence="4">ATCC 15386 / DSM 43017 / JCM 3036 / NBRC 12207 / P101</strain>
    </source>
</reference>
<evidence type="ECO:0000256" key="1">
    <source>
        <dbReference type="SAM" id="MobiDB-lite"/>
    </source>
</evidence>
<feature type="domain" description="Metallo-beta-lactamase" evidence="2">
    <location>
        <begin position="49"/>
        <end position="257"/>
    </location>
</feature>
<dbReference type="AlphaFoldDB" id="C7MUE6"/>
<dbReference type="GO" id="GO:0016787">
    <property type="term" value="F:hydrolase activity"/>
    <property type="evidence" value="ECO:0007669"/>
    <property type="project" value="UniProtKB-KW"/>
</dbReference>
<protein>
    <submittedName>
        <fullName evidence="3">Zn-dependent hydrolase, glyoxylase</fullName>
    </submittedName>
</protein>
<dbReference type="STRING" id="471857.Svir_19030"/>
<organism evidence="3 4">
    <name type="scientific">Saccharomonospora viridis (strain ATCC 15386 / DSM 43017 / JCM 3036 / CCUG 5913 / NBRC 12207 / NCIMB 9602 / P101)</name>
    <name type="common">Thermoactinomyces viridis</name>
    <dbReference type="NCBI Taxonomy" id="471857"/>
    <lineage>
        <taxon>Bacteria</taxon>
        <taxon>Bacillati</taxon>
        <taxon>Actinomycetota</taxon>
        <taxon>Actinomycetes</taxon>
        <taxon>Pseudonocardiales</taxon>
        <taxon>Pseudonocardiaceae</taxon>
        <taxon>Saccharomonospora</taxon>
    </lineage>
</organism>
<evidence type="ECO:0000313" key="4">
    <source>
        <dbReference type="Proteomes" id="UP000000841"/>
    </source>
</evidence>
<dbReference type="PANTHER" id="PTHR42951">
    <property type="entry name" value="METALLO-BETA-LACTAMASE DOMAIN-CONTAINING"/>
    <property type="match status" value="1"/>
</dbReference>
<dbReference type="InterPro" id="IPR050855">
    <property type="entry name" value="NDM-1-like"/>
</dbReference>
<name>C7MUE6_SACVD</name>
<dbReference type="SMART" id="SM00849">
    <property type="entry name" value="Lactamase_B"/>
    <property type="match status" value="1"/>
</dbReference>
<dbReference type="KEGG" id="svi:Svir_19030"/>